<proteinExistence type="predicted"/>
<evidence type="ECO:0000313" key="3">
    <source>
        <dbReference type="Proteomes" id="UP001156664"/>
    </source>
</evidence>
<keyword evidence="3" id="KW-1185">Reference proteome</keyword>
<sequence>MKFRSGAVAVLCLAALALTACSKKLEGTYKDDLGLQKYEFKSDGNVYVSTMGITKESKYTVEDKKVKIKNGDDVTIYDLQDDGTIKGPLGMLLKPQPGK</sequence>
<dbReference type="Proteomes" id="UP001156664">
    <property type="component" value="Unassembled WGS sequence"/>
</dbReference>
<accession>A0ABQ5YYQ3</accession>
<evidence type="ECO:0000256" key="1">
    <source>
        <dbReference type="SAM" id="SignalP"/>
    </source>
</evidence>
<evidence type="ECO:0000313" key="2">
    <source>
        <dbReference type="EMBL" id="GLR27632.1"/>
    </source>
</evidence>
<evidence type="ECO:0008006" key="4">
    <source>
        <dbReference type="Google" id="ProtNLM"/>
    </source>
</evidence>
<feature type="chain" id="PRO_5045591784" description="Lipoprotein" evidence="1">
    <location>
        <begin position="21"/>
        <end position="99"/>
    </location>
</feature>
<comment type="caution">
    <text evidence="2">The sequence shown here is derived from an EMBL/GenBank/DDBJ whole genome shotgun (WGS) entry which is preliminary data.</text>
</comment>
<reference evidence="3" key="1">
    <citation type="journal article" date="2019" name="Int. J. Syst. Evol. Microbiol.">
        <title>The Global Catalogue of Microorganisms (GCM) 10K type strain sequencing project: providing services to taxonomists for standard genome sequencing and annotation.</title>
        <authorList>
            <consortium name="The Broad Institute Genomics Platform"/>
            <consortium name="The Broad Institute Genome Sequencing Center for Infectious Disease"/>
            <person name="Wu L."/>
            <person name="Ma J."/>
        </authorList>
    </citation>
    <scope>NUCLEOTIDE SEQUENCE [LARGE SCALE GENOMIC DNA]</scope>
    <source>
        <strain evidence="3">NBRC 105857</strain>
    </source>
</reference>
<feature type="signal peptide" evidence="1">
    <location>
        <begin position="1"/>
        <end position="20"/>
    </location>
</feature>
<keyword evidence="1" id="KW-0732">Signal</keyword>
<organism evidence="2 3">
    <name type="scientific">Limnobacter litoralis</name>
    <dbReference type="NCBI Taxonomy" id="481366"/>
    <lineage>
        <taxon>Bacteria</taxon>
        <taxon>Pseudomonadati</taxon>
        <taxon>Pseudomonadota</taxon>
        <taxon>Betaproteobacteria</taxon>
        <taxon>Burkholderiales</taxon>
        <taxon>Burkholderiaceae</taxon>
        <taxon>Limnobacter</taxon>
    </lineage>
</organism>
<name>A0ABQ5YYQ3_9BURK</name>
<gene>
    <name evidence="2" type="ORF">GCM10007875_27230</name>
</gene>
<dbReference type="PROSITE" id="PS51257">
    <property type="entry name" value="PROKAR_LIPOPROTEIN"/>
    <property type="match status" value="1"/>
</dbReference>
<dbReference type="EMBL" id="BSOJ01000032">
    <property type="protein sequence ID" value="GLR27632.1"/>
    <property type="molecule type" value="Genomic_DNA"/>
</dbReference>
<protein>
    <recommendedName>
        <fullName evidence="4">Lipoprotein</fullName>
    </recommendedName>
</protein>
<dbReference type="RefSeq" id="WP_284282472.1">
    <property type="nucleotide sequence ID" value="NZ_BSOJ01000032.1"/>
</dbReference>